<dbReference type="EMBL" id="FNYD01000018">
    <property type="protein sequence ID" value="SEK07287.1"/>
    <property type="molecule type" value="Genomic_DNA"/>
</dbReference>
<dbReference type="Proteomes" id="UP000199379">
    <property type="component" value="Unassembled WGS sequence"/>
</dbReference>
<name>A0A1H7E2J3_9RHOB</name>
<keyword evidence="5" id="KW-1185">Reference proteome</keyword>
<evidence type="ECO:0000313" key="4">
    <source>
        <dbReference type="EMBL" id="SEK07287.1"/>
    </source>
</evidence>
<proteinExistence type="predicted"/>
<keyword evidence="2" id="KW-0238">DNA-binding</keyword>
<evidence type="ECO:0000256" key="2">
    <source>
        <dbReference type="ARBA" id="ARBA00023125"/>
    </source>
</evidence>
<dbReference type="SUPFAM" id="SSF48008">
    <property type="entry name" value="GntR ligand-binding domain-like"/>
    <property type="match status" value="1"/>
</dbReference>
<evidence type="ECO:0000256" key="3">
    <source>
        <dbReference type="ARBA" id="ARBA00023163"/>
    </source>
</evidence>
<dbReference type="STRING" id="1227549.SAMN05444007_11817"/>
<sequence length="112" mass="12289">MNSLTPCARQNNTTIRDRLASVAEGLEDSPIMARFVRELIARLSLIIAVYEATAPDECEMHEQRDLSDLVLAGDADAAAALMDRHLAGIEQRLILEPNESRQTELKASLGLS</sequence>
<keyword evidence="1" id="KW-0805">Transcription regulation</keyword>
<protein>
    <submittedName>
        <fullName evidence="4">FCD domain-containing protein</fullName>
    </submittedName>
</protein>
<evidence type="ECO:0000313" key="5">
    <source>
        <dbReference type="Proteomes" id="UP000199379"/>
    </source>
</evidence>
<dbReference type="GO" id="GO:0003677">
    <property type="term" value="F:DNA binding"/>
    <property type="evidence" value="ECO:0007669"/>
    <property type="project" value="UniProtKB-KW"/>
</dbReference>
<organism evidence="4 5">
    <name type="scientific">Cribrihabitans marinus</name>
    <dbReference type="NCBI Taxonomy" id="1227549"/>
    <lineage>
        <taxon>Bacteria</taxon>
        <taxon>Pseudomonadati</taxon>
        <taxon>Pseudomonadota</taxon>
        <taxon>Alphaproteobacteria</taxon>
        <taxon>Rhodobacterales</taxon>
        <taxon>Paracoccaceae</taxon>
        <taxon>Cribrihabitans</taxon>
    </lineage>
</organism>
<dbReference type="InterPro" id="IPR008920">
    <property type="entry name" value="TF_FadR/GntR_C"/>
</dbReference>
<accession>A0A1H7E2J3</accession>
<gene>
    <name evidence="4" type="ORF">SAMN05444007_11817</name>
</gene>
<dbReference type="RefSeq" id="WP_092371374.1">
    <property type="nucleotide sequence ID" value="NZ_BMGV01000016.1"/>
</dbReference>
<evidence type="ECO:0000256" key="1">
    <source>
        <dbReference type="ARBA" id="ARBA00023015"/>
    </source>
</evidence>
<dbReference type="OrthoDB" id="7618373at2"/>
<dbReference type="AlphaFoldDB" id="A0A1H7E2J3"/>
<reference evidence="4 5" key="1">
    <citation type="submission" date="2016-10" db="EMBL/GenBank/DDBJ databases">
        <authorList>
            <person name="de Groot N.N."/>
        </authorList>
    </citation>
    <scope>NUCLEOTIDE SEQUENCE [LARGE SCALE GENOMIC DNA]</scope>
    <source>
        <strain evidence="4 5">DSM 29340</strain>
    </source>
</reference>
<keyword evidence="3" id="KW-0804">Transcription</keyword>
<dbReference type="Gene3D" id="1.20.120.530">
    <property type="entry name" value="GntR ligand-binding domain-like"/>
    <property type="match status" value="1"/>
</dbReference>